<proteinExistence type="predicted"/>
<evidence type="ECO:0000313" key="1">
    <source>
        <dbReference type="EMBL" id="KGF43816.1"/>
    </source>
</evidence>
<dbReference type="EMBL" id="JRNQ01000064">
    <property type="protein sequence ID" value="KGF43816.1"/>
    <property type="molecule type" value="Genomic_DNA"/>
</dbReference>
<reference evidence="1 2" key="1">
    <citation type="submission" date="2014-07" db="EMBL/GenBank/DDBJ databases">
        <authorList>
            <person name="McCorrison J."/>
            <person name="Sanka R."/>
            <person name="Torralba M."/>
            <person name="Gillis M."/>
            <person name="Haft D.H."/>
            <person name="Methe B."/>
            <person name="Sutton G."/>
            <person name="Nelson K.E."/>
        </authorList>
    </citation>
    <scope>NUCLEOTIDE SEQUENCE [LARGE SCALE GENOMIC DNA]</scope>
    <source>
        <strain evidence="1 2">DNF00320</strain>
    </source>
</reference>
<dbReference type="Proteomes" id="UP000029525">
    <property type="component" value="Unassembled WGS sequence"/>
</dbReference>
<evidence type="ECO:0000313" key="2">
    <source>
        <dbReference type="Proteomes" id="UP000029525"/>
    </source>
</evidence>
<gene>
    <name evidence="1" type="ORF">HMPREF0647_08905</name>
</gene>
<comment type="caution">
    <text evidence="1">The sequence shown here is derived from an EMBL/GenBank/DDBJ whole genome shotgun (WGS) entry which is preliminary data.</text>
</comment>
<name>A0A096ABB9_9BACT</name>
<accession>A0A096ABB9</accession>
<protein>
    <recommendedName>
        <fullName evidence="3">DUF3127 domain-containing protein</fullName>
    </recommendedName>
</protein>
<dbReference type="OrthoDB" id="598142at2"/>
<dbReference type="AlphaFoldDB" id="A0A096ABB9"/>
<evidence type="ECO:0008006" key="3">
    <source>
        <dbReference type="Google" id="ProtNLM"/>
    </source>
</evidence>
<dbReference type="InterPro" id="IPR021474">
    <property type="entry name" value="DUF3127"/>
</dbReference>
<sequence length="94" mass="10858">MSQCKGKVIAIGEIKTGESQRGKWASQQWVVEEQGQQYPEHWVLETFGEDNINKFDLHVGDMVEVRYTARSTEKNGSFYPSNRPWEVVKEQQPA</sequence>
<dbReference type="RefSeq" id="WP_036867959.1">
    <property type="nucleotide sequence ID" value="NZ_JRNQ01000064.1"/>
</dbReference>
<dbReference type="Pfam" id="PF11325">
    <property type="entry name" value="DUF3127"/>
    <property type="match status" value="1"/>
</dbReference>
<organism evidence="1 2">
    <name type="scientific">Prevotella bivia DNF00320</name>
    <dbReference type="NCBI Taxonomy" id="1401068"/>
    <lineage>
        <taxon>Bacteria</taxon>
        <taxon>Pseudomonadati</taxon>
        <taxon>Bacteroidota</taxon>
        <taxon>Bacteroidia</taxon>
        <taxon>Bacteroidales</taxon>
        <taxon>Prevotellaceae</taxon>
        <taxon>Prevotella</taxon>
    </lineage>
</organism>